<dbReference type="KEGG" id="plig:NAG76_04910"/>
<dbReference type="AlphaFoldDB" id="A0A9J6ZHE0"/>
<evidence type="ECO:0000313" key="3">
    <source>
        <dbReference type="Proteomes" id="UP001056756"/>
    </source>
</evidence>
<dbReference type="SUPFAM" id="SSF109854">
    <property type="entry name" value="DinB/YfiT-like putative metalloenzymes"/>
    <property type="match status" value="1"/>
</dbReference>
<dbReference type="Proteomes" id="UP001056756">
    <property type="component" value="Chromosome"/>
</dbReference>
<dbReference type="Pfam" id="PF12867">
    <property type="entry name" value="DinB_2"/>
    <property type="match status" value="1"/>
</dbReference>
<evidence type="ECO:0000313" key="2">
    <source>
        <dbReference type="EMBL" id="URN95587.1"/>
    </source>
</evidence>
<organism evidence="2 3">
    <name type="scientific">Candidatus Pristimantibacillus lignocellulolyticus</name>
    <dbReference type="NCBI Taxonomy" id="2994561"/>
    <lineage>
        <taxon>Bacteria</taxon>
        <taxon>Bacillati</taxon>
        <taxon>Bacillota</taxon>
        <taxon>Bacilli</taxon>
        <taxon>Bacillales</taxon>
        <taxon>Paenibacillaceae</taxon>
        <taxon>Candidatus Pristimantibacillus</taxon>
    </lineage>
</organism>
<accession>A0A9J6ZHE0</accession>
<dbReference type="EMBL" id="CP097899">
    <property type="protein sequence ID" value="URN95587.1"/>
    <property type="molecule type" value="Genomic_DNA"/>
</dbReference>
<name>A0A9J6ZHE0_9BACL</name>
<evidence type="ECO:0000259" key="1">
    <source>
        <dbReference type="Pfam" id="PF12867"/>
    </source>
</evidence>
<gene>
    <name evidence="2" type="ORF">NAG76_04910</name>
</gene>
<proteinExistence type="predicted"/>
<dbReference type="InterPro" id="IPR034660">
    <property type="entry name" value="DinB/YfiT-like"/>
</dbReference>
<reference evidence="2" key="1">
    <citation type="submission" date="2022-05" db="EMBL/GenBank/DDBJ databases">
        <title>Novel bacterial taxa in a minimal lignocellulolytic consortium and its capacity to transform plastics disclosed by genome-resolved metagenomics.</title>
        <authorList>
            <person name="Rodriguez C.A.D."/>
            <person name="Diaz-Garcia L."/>
            <person name="Herrera K."/>
            <person name="Tarazona N.A."/>
            <person name="Sproer C."/>
            <person name="Overmann J."/>
            <person name="Jimenez D.J."/>
        </authorList>
    </citation>
    <scope>NUCLEOTIDE SEQUENCE</scope>
    <source>
        <strain evidence="2">MAG5</strain>
    </source>
</reference>
<dbReference type="InterPro" id="IPR024775">
    <property type="entry name" value="DinB-like"/>
</dbReference>
<dbReference type="Gene3D" id="1.20.120.450">
    <property type="entry name" value="dinb family like domain"/>
    <property type="match status" value="1"/>
</dbReference>
<feature type="domain" description="DinB-like" evidence="1">
    <location>
        <begin position="13"/>
        <end position="140"/>
    </location>
</feature>
<protein>
    <submittedName>
        <fullName evidence="2">DinB family protein</fullName>
    </submittedName>
</protein>
<sequence>MNTETVIAMWKSLQGRFHKMVKELPQESLSLSIGPASVGHMIRHSAEVEFVYAEWVFGTPKPADLEYHTLRGPGNSAVEFDNVDELVALLEASNAIIIAAMKALPEEDWNKEVKTPRGTFSPLDAISQLMYHTGIHAGQISLMQKHAQ</sequence>